<feature type="domain" description="C4-type zinc ribbon" evidence="2">
    <location>
        <begin position="199"/>
        <end position="231"/>
    </location>
</feature>
<feature type="region of interest" description="Disordered" evidence="1">
    <location>
        <begin position="137"/>
        <end position="156"/>
    </location>
</feature>
<feature type="compositionally biased region" description="Basic and acidic residues" evidence="1">
    <location>
        <begin position="143"/>
        <end position="156"/>
    </location>
</feature>
<proteinExistence type="predicted"/>
<protein>
    <submittedName>
        <fullName evidence="3">C4-type zinc ribbon domain-containing protein</fullName>
    </submittedName>
</protein>
<evidence type="ECO:0000313" key="3">
    <source>
        <dbReference type="EMBL" id="MDC7225859.1"/>
    </source>
</evidence>
<dbReference type="Gene3D" id="1.10.287.1490">
    <property type="match status" value="1"/>
</dbReference>
<evidence type="ECO:0000313" key="4">
    <source>
        <dbReference type="Proteomes" id="UP001221217"/>
    </source>
</evidence>
<dbReference type="EMBL" id="JAQQAL010000010">
    <property type="protein sequence ID" value="MDC7225859.1"/>
    <property type="molecule type" value="Genomic_DNA"/>
</dbReference>
<dbReference type="Proteomes" id="UP001221217">
    <property type="component" value="Unassembled WGS sequence"/>
</dbReference>
<evidence type="ECO:0000256" key="1">
    <source>
        <dbReference type="SAM" id="MobiDB-lite"/>
    </source>
</evidence>
<sequence>MKHDIFEKLKELQDILSKKYEIERDINEIPKAMVTKTELLNRLKKTYIEKNEKVEGTKKRIANLRTRLAEAEAQREQYEKQMDEIKTQREYEVLDKEIKDATEREQDCRKDIIKSEKDLEEFKYMLERDEQLINQQEEELAAEEEKNKNESESKRQLLEELEEQEKQTTPDMDSEILFKFERIIKSKSGVGIVPVKNAVCSGCHMILPAQFVNEVRKGEEIHFCPYCSRILFFEEIESDDNYDMTFLSDDEAEGLADLEDDDDDF</sequence>
<organism evidence="3 4">
    <name type="scientific">Candidatus Thalassospirochaeta sargassi</name>
    <dbReference type="NCBI Taxonomy" id="3119039"/>
    <lineage>
        <taxon>Bacteria</taxon>
        <taxon>Pseudomonadati</taxon>
        <taxon>Spirochaetota</taxon>
        <taxon>Spirochaetia</taxon>
        <taxon>Spirochaetales</taxon>
        <taxon>Spirochaetaceae</taxon>
        <taxon>Candidatus Thalassospirochaeta</taxon>
    </lineage>
</organism>
<dbReference type="Pfam" id="PF02591">
    <property type="entry name" value="Zn_ribbon_9"/>
    <property type="match status" value="1"/>
</dbReference>
<dbReference type="InterPro" id="IPR003743">
    <property type="entry name" value="Zf-RING_7"/>
</dbReference>
<dbReference type="AlphaFoldDB" id="A0AAJ1MMZ5"/>
<gene>
    <name evidence="3" type="ORF">PQJ61_03740</name>
</gene>
<accession>A0AAJ1MMZ5</accession>
<comment type="caution">
    <text evidence="3">The sequence shown here is derived from an EMBL/GenBank/DDBJ whole genome shotgun (WGS) entry which is preliminary data.</text>
</comment>
<reference evidence="3 4" key="1">
    <citation type="submission" date="2022-12" db="EMBL/GenBank/DDBJ databases">
        <title>Metagenome assembled genome from gulf of manar.</title>
        <authorList>
            <person name="Kohli P."/>
            <person name="Pk S."/>
            <person name="Venkata Ramana C."/>
            <person name="Sasikala C."/>
        </authorList>
    </citation>
    <scope>NUCLEOTIDE SEQUENCE [LARGE SCALE GENOMIC DNA]</scope>
    <source>
        <strain evidence="3">JB008</strain>
    </source>
</reference>
<name>A0AAJ1MMZ5_9SPIO</name>
<evidence type="ECO:0000259" key="2">
    <source>
        <dbReference type="Pfam" id="PF02591"/>
    </source>
</evidence>